<reference evidence="2" key="1">
    <citation type="journal article" date="2021" name="New Phytol.">
        <title>Evolutionary innovations through gain and loss of genes in the ectomycorrhizal Boletales.</title>
        <authorList>
            <person name="Wu G."/>
            <person name="Miyauchi S."/>
            <person name="Morin E."/>
            <person name="Kuo A."/>
            <person name="Drula E."/>
            <person name="Varga T."/>
            <person name="Kohler A."/>
            <person name="Feng B."/>
            <person name="Cao Y."/>
            <person name="Lipzen A."/>
            <person name="Daum C."/>
            <person name="Hundley H."/>
            <person name="Pangilinan J."/>
            <person name="Johnson J."/>
            <person name="Barry K."/>
            <person name="LaButti K."/>
            <person name="Ng V."/>
            <person name="Ahrendt S."/>
            <person name="Min B."/>
            <person name="Choi I.G."/>
            <person name="Park H."/>
            <person name="Plett J.M."/>
            <person name="Magnuson J."/>
            <person name="Spatafora J.W."/>
            <person name="Nagy L.G."/>
            <person name="Henrissat B."/>
            <person name="Grigoriev I.V."/>
            <person name="Yang Z.L."/>
            <person name="Xu J."/>
            <person name="Martin F.M."/>
        </authorList>
    </citation>
    <scope>NUCLEOTIDE SEQUENCE</scope>
    <source>
        <strain evidence="2">KKN 215</strain>
    </source>
</reference>
<feature type="compositionally biased region" description="Low complexity" evidence="1">
    <location>
        <begin position="226"/>
        <end position="249"/>
    </location>
</feature>
<sequence length="910" mass="96415">MEQTQPGLPRAYYMGHARSEAIVHEAQRGVQDVVFSIEPGTGRRAGGGSSQSFQPQPPQNAPGGYSDPGQSYSSPQQQDRPLSGQFSPDQVPPAPVSVAGYMSPGDRPGETLMRADSIGHGSIVHSHASVPPTPQSYGPPSGLPPGQGYAQSNMSGQSHAPGQLQNYPTRASFIGLPQIPQQQSTSDFGMTSYLSPSSHEGALPPVPEHQHQQQDAPPPPPPPQQSPYQQPQSPYQQPPQQQYSQQQPPQATPYPEPQMYPPTQQNLPPQSMPQSPNNYANYTYPQAQPPAGPPQGGVNEFGTYTAPSGRFPPRTSSFTHTRPGVDGPTSPDASSGRFSTFPVKATGPRPPPGTGASGGTVPGNTRTSGTSSILSAPVLEQKAPSLDVEREEDSFASSVTEALNQSWQHDRSSQVLQNNATPAPAAPISPAPSAPTSDSKHSYHLAEQSHSATTGHGPINDGVTPPPYEDTDPNSLSANRISQHQRTASDVEDDIALAYMSDPDEADAGGGGGSEGSQGDGKVVRWGSVRDVDEEMMKRKSQPNNGQQDELHRPDPSHSDIAQPAPVAPSFNQMNSFTPAEVTPHRAPTPSEEGHGDEAALNRAAAREVSRELDQLMFNSQSSPVPPPAPASPPASAPPAQTNSPQQTSPISPSPPYQMYRGGGMRSQSPPHTSPLSPREPQYIREKDRASRENISRRSSPAPVPESQSSPLPPPTINTSSSGGVTTPFRTPPEYPSPSPGGSSFYSLGQTATGSSSSFIPGATPRTISAAAFKRQVRQPTLPPDNGSVDLGSGGPGGSLDVSPLHVRKRVPGSPQPLLAEGHRVPSAPVSPAGGYYQNQNMGPGPGAQYRSVSSSGYAQQLQQPPQQNDYYRQGQQQGYPQHQENQNDEESYDYLSAYMNTDARDGSLR</sequence>
<feature type="compositionally biased region" description="Polar residues" evidence="1">
    <location>
        <begin position="666"/>
        <end position="676"/>
    </location>
</feature>
<feature type="compositionally biased region" description="Pro residues" evidence="1">
    <location>
        <begin position="624"/>
        <end position="637"/>
    </location>
</feature>
<dbReference type="AlphaFoldDB" id="A0A8K0UMU0"/>
<proteinExistence type="predicted"/>
<feature type="compositionally biased region" description="Basic and acidic residues" evidence="1">
    <location>
        <begin position="528"/>
        <end position="538"/>
    </location>
</feature>
<feature type="compositionally biased region" description="Polar residues" evidence="1">
    <location>
        <begin position="261"/>
        <end position="284"/>
    </location>
</feature>
<feature type="compositionally biased region" description="Pro residues" evidence="1">
    <location>
        <begin position="730"/>
        <end position="739"/>
    </location>
</feature>
<feature type="compositionally biased region" description="Pro residues" evidence="1">
    <location>
        <begin position="216"/>
        <end position="225"/>
    </location>
</feature>
<name>A0A8K0UMU0_9AGAR</name>
<feature type="compositionally biased region" description="Basic and acidic residues" evidence="1">
    <location>
        <begin position="549"/>
        <end position="558"/>
    </location>
</feature>
<feature type="compositionally biased region" description="Low complexity" evidence="1">
    <location>
        <begin position="860"/>
        <end position="885"/>
    </location>
</feature>
<feature type="compositionally biased region" description="Polar residues" evidence="1">
    <location>
        <begin position="149"/>
        <end position="169"/>
    </location>
</feature>
<feature type="region of interest" description="Disordered" evidence="1">
    <location>
        <begin position="33"/>
        <end position="910"/>
    </location>
</feature>
<evidence type="ECO:0000313" key="2">
    <source>
        <dbReference type="EMBL" id="KAH8100130.1"/>
    </source>
</evidence>
<feature type="compositionally biased region" description="Polar residues" evidence="1">
    <location>
        <begin position="395"/>
        <end position="419"/>
    </location>
</feature>
<feature type="compositionally biased region" description="Pro residues" evidence="1">
    <location>
        <begin position="250"/>
        <end position="260"/>
    </location>
</feature>
<evidence type="ECO:0000313" key="3">
    <source>
        <dbReference type="Proteomes" id="UP000813824"/>
    </source>
</evidence>
<feature type="compositionally biased region" description="Low complexity" evidence="1">
    <location>
        <begin position="638"/>
        <end position="651"/>
    </location>
</feature>
<feature type="compositionally biased region" description="Polar residues" evidence="1">
    <location>
        <begin position="364"/>
        <end position="374"/>
    </location>
</feature>
<organism evidence="2 3">
    <name type="scientific">Cristinia sonorae</name>
    <dbReference type="NCBI Taxonomy" id="1940300"/>
    <lineage>
        <taxon>Eukaryota</taxon>
        <taxon>Fungi</taxon>
        <taxon>Dikarya</taxon>
        <taxon>Basidiomycota</taxon>
        <taxon>Agaricomycotina</taxon>
        <taxon>Agaricomycetes</taxon>
        <taxon>Agaricomycetidae</taxon>
        <taxon>Agaricales</taxon>
        <taxon>Pleurotineae</taxon>
        <taxon>Stephanosporaceae</taxon>
        <taxon>Cristinia</taxon>
    </lineage>
</organism>
<evidence type="ECO:0000256" key="1">
    <source>
        <dbReference type="SAM" id="MobiDB-lite"/>
    </source>
</evidence>
<dbReference type="Proteomes" id="UP000813824">
    <property type="component" value="Unassembled WGS sequence"/>
</dbReference>
<gene>
    <name evidence="2" type="ORF">BXZ70DRAFT_207837</name>
</gene>
<feature type="compositionally biased region" description="Polar residues" evidence="1">
    <location>
        <begin position="68"/>
        <end position="88"/>
    </location>
</feature>
<feature type="compositionally biased region" description="Gly residues" evidence="1">
    <location>
        <begin position="508"/>
        <end position="519"/>
    </location>
</feature>
<accession>A0A8K0UMU0</accession>
<comment type="caution">
    <text evidence="2">The sequence shown here is derived from an EMBL/GenBank/DDBJ whole genome shotgun (WGS) entry which is preliminary data.</text>
</comment>
<feature type="compositionally biased region" description="Basic and acidic residues" evidence="1">
    <location>
        <begin position="592"/>
        <end position="614"/>
    </location>
</feature>
<feature type="compositionally biased region" description="Polar residues" evidence="1">
    <location>
        <begin position="748"/>
        <end position="759"/>
    </location>
</feature>
<protein>
    <submittedName>
        <fullName evidence="2">Uncharacterized protein</fullName>
    </submittedName>
</protein>
<feature type="compositionally biased region" description="Basic and acidic residues" evidence="1">
    <location>
        <begin position="682"/>
        <end position="696"/>
    </location>
</feature>
<dbReference type="EMBL" id="JAEVFJ010000017">
    <property type="protein sequence ID" value="KAH8100130.1"/>
    <property type="molecule type" value="Genomic_DNA"/>
</dbReference>
<feature type="compositionally biased region" description="Pro residues" evidence="1">
    <location>
        <begin position="424"/>
        <end position="433"/>
    </location>
</feature>
<dbReference type="OrthoDB" id="5599269at2759"/>
<feature type="compositionally biased region" description="Polar residues" evidence="1">
    <location>
        <begin position="179"/>
        <end position="198"/>
    </location>
</feature>
<keyword evidence="3" id="KW-1185">Reference proteome</keyword>
<feature type="compositionally biased region" description="Polar residues" evidence="1">
    <location>
        <begin position="473"/>
        <end position="488"/>
    </location>
</feature>